<feature type="binding site" evidence="10">
    <location>
        <position position="469"/>
    </location>
    <ligand>
        <name>ATP</name>
        <dbReference type="ChEBI" id="CHEBI:30616"/>
    </ligand>
</feature>
<evidence type="ECO:0000256" key="6">
    <source>
        <dbReference type="ARBA" id="ARBA00022793"/>
    </source>
</evidence>
<dbReference type="GO" id="GO:0005524">
    <property type="term" value="F:ATP binding"/>
    <property type="evidence" value="ECO:0007669"/>
    <property type="project" value="UniProtKB-UniRule"/>
</dbReference>
<keyword evidence="5 10" id="KW-0547">Nucleotide-binding</keyword>
<dbReference type="AlphaFoldDB" id="A0A7V0T6Z6"/>
<dbReference type="PANTHER" id="PTHR30031">
    <property type="entry name" value="PHOSPHOENOLPYRUVATE CARBOXYKINASE ATP"/>
    <property type="match status" value="1"/>
</dbReference>
<comment type="caution">
    <text evidence="10">Lacks conserved residue(s) required for the propagation of feature annotation.</text>
</comment>
<feature type="binding site" evidence="10">
    <location>
        <position position="211"/>
    </location>
    <ligand>
        <name>substrate</name>
    </ligand>
</feature>
<keyword evidence="8 10" id="KW-0456">Lyase</keyword>
<comment type="catalytic activity">
    <reaction evidence="9 10">
        <text>oxaloacetate + ATP = phosphoenolpyruvate + ADP + CO2</text>
        <dbReference type="Rhea" id="RHEA:18617"/>
        <dbReference type="ChEBI" id="CHEBI:16452"/>
        <dbReference type="ChEBI" id="CHEBI:16526"/>
        <dbReference type="ChEBI" id="CHEBI:30616"/>
        <dbReference type="ChEBI" id="CHEBI:58702"/>
        <dbReference type="ChEBI" id="CHEBI:456216"/>
        <dbReference type="EC" id="4.1.1.49"/>
    </reaction>
</comment>
<comment type="subcellular location">
    <subcellularLocation>
        <location evidence="10">Cytoplasm</location>
    </subcellularLocation>
</comment>
<dbReference type="EMBL" id="DSBX01000330">
    <property type="protein sequence ID" value="HDR00323.1"/>
    <property type="molecule type" value="Genomic_DNA"/>
</dbReference>
<comment type="caution">
    <text evidence="11">The sequence shown here is derived from an EMBL/GenBank/DDBJ whole genome shotgun (WGS) entry which is preliminary data.</text>
</comment>
<evidence type="ECO:0000256" key="5">
    <source>
        <dbReference type="ARBA" id="ARBA00022741"/>
    </source>
</evidence>
<keyword evidence="7 10" id="KW-0067">ATP-binding</keyword>
<dbReference type="InterPro" id="IPR008210">
    <property type="entry name" value="PEP_carboxykinase_N"/>
</dbReference>
<feature type="binding site" evidence="10">
    <location>
        <position position="273"/>
    </location>
    <ligand>
        <name>Mn(2+)</name>
        <dbReference type="ChEBI" id="CHEBI:29035"/>
    </ligand>
</feature>
<dbReference type="GO" id="GO:0005829">
    <property type="term" value="C:cytosol"/>
    <property type="evidence" value="ECO:0007669"/>
    <property type="project" value="TreeGrafter"/>
</dbReference>
<evidence type="ECO:0000256" key="3">
    <source>
        <dbReference type="ARBA" id="ARBA00012363"/>
    </source>
</evidence>
<feature type="binding site" evidence="10">
    <location>
        <begin position="252"/>
        <end position="260"/>
    </location>
    <ligand>
        <name>ATP</name>
        <dbReference type="ChEBI" id="CHEBI:30616"/>
    </ligand>
</feature>
<dbReference type="Gene3D" id="3.40.449.10">
    <property type="entry name" value="Phosphoenolpyruvate Carboxykinase, domain 1"/>
    <property type="match status" value="1"/>
</dbReference>
<dbReference type="HAMAP" id="MF_00453">
    <property type="entry name" value="PEPCK_ATP"/>
    <property type="match status" value="1"/>
</dbReference>
<dbReference type="UniPathway" id="UPA00138"/>
<keyword evidence="10" id="KW-0963">Cytoplasm</keyword>
<evidence type="ECO:0000256" key="7">
    <source>
        <dbReference type="ARBA" id="ARBA00022840"/>
    </source>
</evidence>
<proteinExistence type="inferred from homology"/>
<feature type="binding site" evidence="10">
    <location>
        <position position="301"/>
    </location>
    <ligand>
        <name>ATP</name>
        <dbReference type="ChEBI" id="CHEBI:30616"/>
    </ligand>
</feature>
<dbReference type="Proteomes" id="UP000885672">
    <property type="component" value="Unassembled WGS sequence"/>
</dbReference>
<comment type="cofactor">
    <cofactor evidence="10">
        <name>Mn(2+)</name>
        <dbReference type="ChEBI" id="CHEBI:29035"/>
    </cofactor>
    <text evidence="10">Binds 1 Mn(2+) ion per subunit.</text>
</comment>
<dbReference type="InterPro" id="IPR013035">
    <property type="entry name" value="PEP_carboxykinase_C"/>
</dbReference>
<feature type="binding site" evidence="10">
    <location>
        <position position="217"/>
    </location>
    <ligand>
        <name>ATP</name>
        <dbReference type="ChEBI" id="CHEBI:30616"/>
    </ligand>
</feature>
<dbReference type="Pfam" id="PF01293">
    <property type="entry name" value="PEPCK_ATP"/>
    <property type="match status" value="1"/>
</dbReference>
<dbReference type="PANTHER" id="PTHR30031:SF0">
    <property type="entry name" value="PHOSPHOENOLPYRUVATE CARBOXYKINASE (ATP)"/>
    <property type="match status" value="1"/>
</dbReference>
<gene>
    <name evidence="10" type="primary">pckA</name>
    <name evidence="11" type="ORF">ENN51_08595</name>
</gene>
<evidence type="ECO:0000313" key="11">
    <source>
        <dbReference type="EMBL" id="HDR00323.1"/>
    </source>
</evidence>
<evidence type="ECO:0000256" key="9">
    <source>
        <dbReference type="ARBA" id="ARBA00047371"/>
    </source>
</evidence>
<keyword evidence="4 10" id="KW-0312">Gluconeogenesis</keyword>
<feature type="binding site" evidence="10">
    <location>
        <position position="217"/>
    </location>
    <ligand>
        <name>Mn(2+)</name>
        <dbReference type="ChEBI" id="CHEBI:29035"/>
    </ligand>
</feature>
<dbReference type="GO" id="GO:0046872">
    <property type="term" value="F:metal ion binding"/>
    <property type="evidence" value="ECO:0007669"/>
    <property type="project" value="UniProtKB-KW"/>
</dbReference>
<dbReference type="EC" id="4.1.1.49" evidence="3 10"/>
<reference evidence="11" key="1">
    <citation type="journal article" date="2020" name="mSystems">
        <title>Genome- and Community-Level Interaction Insights into Carbon Utilization and Element Cycling Functions of Hydrothermarchaeota in Hydrothermal Sediment.</title>
        <authorList>
            <person name="Zhou Z."/>
            <person name="Liu Y."/>
            <person name="Xu W."/>
            <person name="Pan J."/>
            <person name="Luo Z.H."/>
            <person name="Li M."/>
        </authorList>
    </citation>
    <scope>NUCLEOTIDE SEQUENCE [LARGE SCALE GENOMIC DNA]</scope>
    <source>
        <strain evidence="11">SpSt-1182</strain>
    </source>
</reference>
<comment type="pathway">
    <text evidence="1 10">Carbohydrate biosynthesis; gluconeogenesis.</text>
</comment>
<evidence type="ECO:0000256" key="10">
    <source>
        <dbReference type="HAMAP-Rule" id="MF_00453"/>
    </source>
</evidence>
<feature type="binding site" evidence="10">
    <location>
        <position position="344"/>
    </location>
    <ligand>
        <name>substrate</name>
    </ligand>
</feature>
<feature type="binding site" evidence="10">
    <location>
        <position position="217"/>
    </location>
    <ligand>
        <name>substrate</name>
    </ligand>
</feature>
<dbReference type="InterPro" id="IPR001272">
    <property type="entry name" value="PEP_carboxykinase_ATP"/>
</dbReference>
<feature type="binding site" evidence="10">
    <location>
        <position position="344"/>
    </location>
    <ligand>
        <name>ATP</name>
        <dbReference type="ChEBI" id="CHEBI:30616"/>
    </ligand>
</feature>
<dbReference type="Gene3D" id="3.90.228.20">
    <property type="match status" value="1"/>
</dbReference>
<feature type="binding site" evidence="10">
    <location>
        <position position="57"/>
    </location>
    <ligand>
        <name>substrate</name>
    </ligand>
</feature>
<dbReference type="Gene3D" id="2.170.8.10">
    <property type="entry name" value="Phosphoenolpyruvate Carboxykinase, domain 2"/>
    <property type="match status" value="1"/>
</dbReference>
<dbReference type="GO" id="GO:0006094">
    <property type="term" value="P:gluconeogenesis"/>
    <property type="evidence" value="ECO:0007669"/>
    <property type="project" value="UniProtKB-UniRule"/>
</dbReference>
<dbReference type="SUPFAM" id="SSF68923">
    <property type="entry name" value="PEP carboxykinase N-terminal domain"/>
    <property type="match status" value="1"/>
</dbReference>
<sequence>MQDAFVERLDILLHSQHDVRFNPDRSPLIRDAVRRNEALVSACGALAVWNPAESTGRSPLDTMIVRRPESEATVDWDSPSNIPLDAETMDLVLEDALRALARKRRLYVTDRCLGADPAYALPVRTVTDRALTALFTANMFRPPAGPDRGKDVPASCFSARPFTLIVLPHDKLDPARYHDRLRVDPRLGHTSTMVIAMDFDRRLGVVYGSAYCGSVKKLMFTAMNYYLPPEGILPLHCAANESAEGEVSLLLGLSGTGKTTLSADPRRALLGDDEHGWSDRGIANFEHGCYAKLINLSREKEPDIWAACFHDAPFPEHGAIIENAMVYPDGRFDLDDDRFTPNSRGSYPLSFLENIKRPPRGDHPKTILFLTADANGVLPPVARLSREQAMLWFLMGYTSKLAGTETGIVEPKSTFSRFFGGPFMPRNPDDYADLLGDRLRRHGSRVYLINTGWTGGPYGTGRRMDISLTREIVEAALAGGLDDVACDENLVFHLEVPKSCPGVEDPGLLNPRATWADPRAYDERARRLAAEFCAHFDRAYRNKHIAPEVARVCPGR</sequence>
<organism evidence="11">
    <name type="scientific">candidate division WOR-3 bacterium</name>
    <dbReference type="NCBI Taxonomy" id="2052148"/>
    <lineage>
        <taxon>Bacteria</taxon>
        <taxon>Bacteria division WOR-3</taxon>
    </lineage>
</organism>
<evidence type="ECO:0000256" key="4">
    <source>
        <dbReference type="ARBA" id="ARBA00022432"/>
    </source>
</evidence>
<feature type="binding site" evidence="10">
    <location>
        <position position="236"/>
    </location>
    <ligand>
        <name>ATP</name>
        <dbReference type="ChEBI" id="CHEBI:30616"/>
    </ligand>
</feature>
<keyword evidence="10" id="KW-0479">Metal-binding</keyword>
<dbReference type="PIRSF" id="PIRSF006294">
    <property type="entry name" value="PEP_crbxkin"/>
    <property type="match status" value="1"/>
</dbReference>
<accession>A0A7V0T6Z6</accession>
<keyword evidence="6 10" id="KW-0210">Decarboxylase</keyword>
<dbReference type="GO" id="GO:0004612">
    <property type="term" value="F:phosphoenolpyruvate carboxykinase (ATP) activity"/>
    <property type="evidence" value="ECO:0007669"/>
    <property type="project" value="UniProtKB-UniRule"/>
</dbReference>
<evidence type="ECO:0000256" key="2">
    <source>
        <dbReference type="ARBA" id="ARBA00006052"/>
    </source>
</evidence>
<name>A0A7V0T6Z6_UNCW3</name>
<protein>
    <recommendedName>
        <fullName evidence="3 10">Phosphoenolpyruvate carboxykinase (ATP)</fullName>
        <shortName evidence="10">PCK</shortName>
        <shortName evidence="10">PEP carboxykinase</shortName>
        <shortName evidence="10">PEPCK</shortName>
        <ecNumber evidence="3 10">4.1.1.49</ecNumber>
    </recommendedName>
</protein>
<feature type="binding site" evidence="10">
    <location>
        <position position="236"/>
    </location>
    <ligand>
        <name>Mn(2+)</name>
        <dbReference type="ChEBI" id="CHEBI:29035"/>
    </ligand>
</feature>
<comment type="function">
    <text evidence="10">Involved in the gluconeogenesis. Catalyzes the conversion of oxaloacetate (OAA) to phosphoenolpyruvate (PEP) through direct phosphoryl transfer between the nucleoside triphosphate and OAA.</text>
</comment>
<evidence type="ECO:0000256" key="1">
    <source>
        <dbReference type="ARBA" id="ARBA00004742"/>
    </source>
</evidence>
<evidence type="ECO:0000256" key="8">
    <source>
        <dbReference type="ARBA" id="ARBA00023239"/>
    </source>
</evidence>
<dbReference type="SUPFAM" id="SSF53795">
    <property type="entry name" value="PEP carboxykinase-like"/>
    <property type="match status" value="1"/>
</dbReference>
<keyword evidence="10" id="KW-0464">Manganese</keyword>
<comment type="similarity">
    <text evidence="2 10">Belongs to the phosphoenolpyruvate carboxykinase (ATP) family.</text>
</comment>